<dbReference type="Pfam" id="PF02069">
    <property type="entry name" value="Metallothio_Pro"/>
    <property type="match status" value="1"/>
</dbReference>
<dbReference type="InterPro" id="IPR017854">
    <property type="entry name" value="Metalthion_dom_sf"/>
</dbReference>
<dbReference type="PRINTS" id="PR00859">
    <property type="entry name" value="MTPROKARYOTE"/>
</dbReference>
<dbReference type="InterPro" id="IPR000518">
    <property type="entry name" value="Metalthion_fam14_prok"/>
</dbReference>
<comment type="caution">
    <text evidence="3">The sequence shown here is derived from an EMBL/GenBank/DDBJ whole genome shotgun (WGS) entry which is preliminary data.</text>
</comment>
<keyword evidence="2" id="KW-0480">Metal-thiolate cluster</keyword>
<evidence type="ECO:0000313" key="3">
    <source>
        <dbReference type="EMBL" id="GAL92850.1"/>
    </source>
</evidence>
<name>A0A0A1VSZ1_MICAE</name>
<dbReference type="EMBL" id="BBPA01000028">
    <property type="protein sequence ID" value="GAL92850.1"/>
    <property type="molecule type" value="Genomic_DNA"/>
</dbReference>
<evidence type="ECO:0000313" key="4">
    <source>
        <dbReference type="Proteomes" id="UP000030321"/>
    </source>
</evidence>
<sequence length="54" mass="5637">MIAVTTMKCACESCLCVVSIADAIEKNDKYYCCQACADGHVNEKGCGHKGCGCG</sequence>
<dbReference type="Proteomes" id="UP000030321">
    <property type="component" value="Unassembled WGS sequence"/>
</dbReference>
<accession>A0A0A1VSZ1</accession>
<dbReference type="AlphaFoldDB" id="A0A0A1VSZ1"/>
<gene>
    <name evidence="3" type="ORF">N44_01408</name>
</gene>
<evidence type="ECO:0000256" key="1">
    <source>
        <dbReference type="ARBA" id="ARBA00022723"/>
    </source>
</evidence>
<protein>
    <submittedName>
        <fullName evidence="3">Metallothionein</fullName>
    </submittedName>
</protein>
<dbReference type="GO" id="GO:0046872">
    <property type="term" value="F:metal ion binding"/>
    <property type="evidence" value="ECO:0007669"/>
    <property type="project" value="UniProtKB-KW"/>
</dbReference>
<organism evidence="3 4">
    <name type="scientific">Microcystis aeruginosa NIES-44</name>
    <dbReference type="NCBI Taxonomy" id="449439"/>
    <lineage>
        <taxon>Bacteria</taxon>
        <taxon>Bacillati</taxon>
        <taxon>Cyanobacteriota</taxon>
        <taxon>Cyanophyceae</taxon>
        <taxon>Oscillatoriophycideae</taxon>
        <taxon>Chroococcales</taxon>
        <taxon>Microcystaceae</taxon>
        <taxon>Microcystis</taxon>
    </lineage>
</organism>
<dbReference type="SUPFAM" id="SSF57868">
    <property type="entry name" value="Metallothionein"/>
    <property type="match status" value="1"/>
</dbReference>
<evidence type="ECO:0000256" key="2">
    <source>
        <dbReference type="ARBA" id="ARBA00022851"/>
    </source>
</evidence>
<reference evidence="4" key="1">
    <citation type="journal article" date="2015" name="Genome">
        <title>Whole Genome Sequence of the Non-Microcystin-Producing Microcystis aeruginosa Strain NIES-44.</title>
        <authorList>
            <person name="Okano K."/>
            <person name="Miyata N."/>
            <person name="Ozaki Y."/>
        </authorList>
    </citation>
    <scope>NUCLEOTIDE SEQUENCE [LARGE SCALE GENOMIC DNA]</scope>
    <source>
        <strain evidence="4">NIES-44</strain>
    </source>
</reference>
<dbReference type="Gene3D" id="2.30.170.10">
    <property type="match status" value="1"/>
</dbReference>
<proteinExistence type="predicted"/>
<keyword evidence="1" id="KW-0479">Metal-binding</keyword>
<dbReference type="RefSeq" id="WP_072024807.1">
    <property type="nucleotide sequence ID" value="NZ_BBPA01000028.1"/>
</dbReference>